<name>A0A4Q7IIB7_9GAMM</name>
<dbReference type="AlphaFoldDB" id="A0A4Q7IIB7"/>
<comment type="caution">
    <text evidence="2">The sequence shown here is derived from an EMBL/GenBank/DDBJ whole genome shotgun (WGS) entry which is preliminary data.</text>
</comment>
<dbReference type="Proteomes" id="UP000291338">
    <property type="component" value="Unassembled WGS sequence"/>
</dbReference>
<feature type="transmembrane region" description="Helical" evidence="1">
    <location>
        <begin position="23"/>
        <end position="46"/>
    </location>
</feature>
<dbReference type="EMBL" id="PPSX01000107">
    <property type="protein sequence ID" value="RZQ51325.1"/>
    <property type="molecule type" value="Genomic_DNA"/>
</dbReference>
<proteinExistence type="predicted"/>
<keyword evidence="1" id="KW-0472">Membrane</keyword>
<sequence>MLFLLFLAIGLMSAIDRLGHIGFFSLGLMLSSLLLAATSLWSVWKLKLLYNQLSAKKAFYIASLFAALQLIVVVYLAAHGVISIQSWN</sequence>
<reference evidence="2 3" key="1">
    <citation type="submission" date="2018-01" db="EMBL/GenBank/DDBJ databases">
        <title>Co-occurrence of chitin degradation, pigmentation and bioactivity in marine Pseudoalteromonas.</title>
        <authorList>
            <person name="Paulsen S."/>
            <person name="Gram L."/>
            <person name="Machado H."/>
        </authorList>
    </citation>
    <scope>NUCLEOTIDE SEQUENCE [LARGE SCALE GENOMIC DNA]</scope>
    <source>
        <strain evidence="2 3">S3898</strain>
    </source>
</reference>
<gene>
    <name evidence="2" type="ORF">C1E23_20220</name>
</gene>
<feature type="transmembrane region" description="Helical" evidence="1">
    <location>
        <begin position="58"/>
        <end position="78"/>
    </location>
</feature>
<evidence type="ECO:0000256" key="1">
    <source>
        <dbReference type="SAM" id="Phobius"/>
    </source>
</evidence>
<evidence type="ECO:0000313" key="2">
    <source>
        <dbReference type="EMBL" id="RZQ51325.1"/>
    </source>
</evidence>
<accession>A0A4Q7IIB7</accession>
<organism evidence="2 3">
    <name type="scientific">Pseudoalteromonas phenolica</name>
    <dbReference type="NCBI Taxonomy" id="161398"/>
    <lineage>
        <taxon>Bacteria</taxon>
        <taxon>Pseudomonadati</taxon>
        <taxon>Pseudomonadota</taxon>
        <taxon>Gammaproteobacteria</taxon>
        <taxon>Alteromonadales</taxon>
        <taxon>Pseudoalteromonadaceae</taxon>
        <taxon>Pseudoalteromonas</taxon>
    </lineage>
</organism>
<evidence type="ECO:0000313" key="3">
    <source>
        <dbReference type="Proteomes" id="UP000291338"/>
    </source>
</evidence>
<protein>
    <submittedName>
        <fullName evidence="2">Uncharacterized protein</fullName>
    </submittedName>
</protein>
<keyword evidence="1" id="KW-0812">Transmembrane</keyword>
<keyword evidence="1" id="KW-1133">Transmembrane helix</keyword>